<comment type="caution">
    <text evidence="3">The sequence shown here is derived from an EMBL/GenBank/DDBJ whole genome shotgun (WGS) entry which is preliminary data.</text>
</comment>
<dbReference type="RefSeq" id="WP_189497854.1">
    <property type="nucleotide sequence ID" value="NZ_BMZH01000007.1"/>
</dbReference>
<organism evidence="3 4">
    <name type="scientific">Algimonas arctica</name>
    <dbReference type="NCBI Taxonomy" id="1479486"/>
    <lineage>
        <taxon>Bacteria</taxon>
        <taxon>Pseudomonadati</taxon>
        <taxon>Pseudomonadota</taxon>
        <taxon>Alphaproteobacteria</taxon>
        <taxon>Maricaulales</taxon>
        <taxon>Robiginitomaculaceae</taxon>
        <taxon>Algimonas</taxon>
    </lineage>
</organism>
<dbReference type="InterPro" id="IPR037401">
    <property type="entry name" value="SnoaL-like"/>
</dbReference>
<keyword evidence="1" id="KW-0732">Signal</keyword>
<dbReference type="SUPFAM" id="SSF54427">
    <property type="entry name" value="NTF2-like"/>
    <property type="match status" value="1"/>
</dbReference>
<feature type="signal peptide" evidence="1">
    <location>
        <begin position="1"/>
        <end position="22"/>
    </location>
</feature>
<accession>A0A8J3CSZ8</accession>
<reference evidence="3" key="2">
    <citation type="submission" date="2020-09" db="EMBL/GenBank/DDBJ databases">
        <authorList>
            <person name="Sun Q."/>
            <person name="Kim S."/>
        </authorList>
    </citation>
    <scope>NUCLEOTIDE SEQUENCE</scope>
    <source>
        <strain evidence="3">KCTC 32513</strain>
    </source>
</reference>
<evidence type="ECO:0000313" key="4">
    <source>
        <dbReference type="Proteomes" id="UP000634004"/>
    </source>
</evidence>
<reference evidence="3" key="1">
    <citation type="journal article" date="2014" name="Int. J. Syst. Evol. Microbiol.">
        <title>Complete genome sequence of Corynebacterium casei LMG S-19264T (=DSM 44701T), isolated from a smear-ripened cheese.</title>
        <authorList>
            <consortium name="US DOE Joint Genome Institute (JGI-PGF)"/>
            <person name="Walter F."/>
            <person name="Albersmeier A."/>
            <person name="Kalinowski J."/>
            <person name="Ruckert C."/>
        </authorList>
    </citation>
    <scope>NUCLEOTIDE SEQUENCE</scope>
    <source>
        <strain evidence="3">KCTC 32513</strain>
    </source>
</reference>
<name>A0A8J3CSZ8_9PROT</name>
<dbReference type="Proteomes" id="UP000634004">
    <property type="component" value="Unassembled WGS sequence"/>
</dbReference>
<evidence type="ECO:0000313" key="3">
    <source>
        <dbReference type="EMBL" id="GHA96356.1"/>
    </source>
</evidence>
<evidence type="ECO:0000259" key="2">
    <source>
        <dbReference type="Pfam" id="PF13474"/>
    </source>
</evidence>
<keyword evidence="4" id="KW-1185">Reference proteome</keyword>
<feature type="domain" description="SnoaL-like" evidence="2">
    <location>
        <begin position="31"/>
        <end position="151"/>
    </location>
</feature>
<dbReference type="Pfam" id="PF13474">
    <property type="entry name" value="SnoaL_3"/>
    <property type="match status" value="1"/>
</dbReference>
<protein>
    <recommendedName>
        <fullName evidence="2">SnoaL-like domain-containing protein</fullName>
    </recommendedName>
</protein>
<proteinExistence type="predicted"/>
<evidence type="ECO:0000256" key="1">
    <source>
        <dbReference type="SAM" id="SignalP"/>
    </source>
</evidence>
<dbReference type="EMBL" id="BMZH01000007">
    <property type="protein sequence ID" value="GHA96356.1"/>
    <property type="molecule type" value="Genomic_DNA"/>
</dbReference>
<dbReference type="InterPro" id="IPR032710">
    <property type="entry name" value="NTF2-like_dom_sf"/>
</dbReference>
<feature type="chain" id="PRO_5035263864" description="SnoaL-like domain-containing protein" evidence="1">
    <location>
        <begin position="23"/>
        <end position="155"/>
    </location>
</feature>
<dbReference type="Gene3D" id="3.10.450.50">
    <property type="match status" value="1"/>
</dbReference>
<sequence length="155" mass="17331">MKAVLLTLIAAILLIATPSARADDAADQQAIENAIVSMWAAVEAGDVDRYMTYIHPDYTLFGEGDIYLQSGKALERASYTDYLGRVKNVRTFMHHPQVVVRGDTAWITYYWSDSGIYTTGSKAGERFTSQGKSTRIFVREDTKWLCIHGHFTDVG</sequence>
<gene>
    <name evidence="3" type="ORF">GCM10009069_19230</name>
</gene>
<dbReference type="AlphaFoldDB" id="A0A8J3CSZ8"/>